<name>A0A4W6FN54_LATCA</name>
<dbReference type="Ensembl" id="ENSLCAT00010053350.1">
    <property type="protein sequence ID" value="ENSLCAP00010052003.1"/>
    <property type="gene ID" value="ENSLCAG00010024206.1"/>
</dbReference>
<dbReference type="InterPro" id="IPR056862">
    <property type="entry name" value="VWA7_N"/>
</dbReference>
<dbReference type="AlphaFoldDB" id="A0A4W6FN54"/>
<dbReference type="GeneTree" id="ENSGT00390000011517"/>
<dbReference type="PANTHER" id="PTHR14905">
    <property type="entry name" value="NG37"/>
    <property type="match status" value="1"/>
</dbReference>
<feature type="chain" id="PRO_5021335441" description="VWA7 N-terminal domain-containing protein" evidence="1">
    <location>
        <begin position="19"/>
        <end position="202"/>
    </location>
</feature>
<keyword evidence="4" id="KW-1185">Reference proteome</keyword>
<evidence type="ECO:0000259" key="2">
    <source>
        <dbReference type="Pfam" id="PF25107"/>
    </source>
</evidence>
<reference evidence="3" key="3">
    <citation type="submission" date="2025-09" db="UniProtKB">
        <authorList>
            <consortium name="Ensembl"/>
        </authorList>
    </citation>
    <scope>IDENTIFICATION</scope>
</reference>
<evidence type="ECO:0000313" key="4">
    <source>
        <dbReference type="Proteomes" id="UP000314980"/>
    </source>
</evidence>
<dbReference type="Proteomes" id="UP000314980">
    <property type="component" value="Unassembled WGS sequence"/>
</dbReference>
<accession>A0A4W6FN54</accession>
<evidence type="ECO:0000313" key="3">
    <source>
        <dbReference type="Ensembl" id="ENSLCAP00010052003.1"/>
    </source>
</evidence>
<protein>
    <recommendedName>
        <fullName evidence="2">VWA7 N-terminal domain-containing protein</fullName>
    </recommendedName>
</protein>
<evidence type="ECO:0000256" key="1">
    <source>
        <dbReference type="SAM" id="SignalP"/>
    </source>
</evidence>
<proteinExistence type="predicted"/>
<sequence>MSGLAALCFLLLQTGACGFEILGWFFRGKSLTHEDITERAILNTTVQVCRALALAEGKDFTFPPQPFTAESVAVACGASKSSKSFCKAISLIQRKNWNVDLFRFYSSRHHFDDETFIEGRKIITEGLSAVKASNKRENFEAAREKLGNILHPLQDFYSHSNWVEMGNNLPNPNLIRAGTSIGNIAGKYNVTVCLDEIEKRNA</sequence>
<dbReference type="InterPro" id="IPR052577">
    <property type="entry name" value="VWA7"/>
</dbReference>
<keyword evidence="1" id="KW-0732">Signal</keyword>
<dbReference type="Pfam" id="PF25107">
    <property type="entry name" value="VWA7_N"/>
    <property type="match status" value="1"/>
</dbReference>
<feature type="signal peptide" evidence="1">
    <location>
        <begin position="1"/>
        <end position="18"/>
    </location>
</feature>
<reference evidence="3" key="2">
    <citation type="submission" date="2025-08" db="UniProtKB">
        <authorList>
            <consortium name="Ensembl"/>
        </authorList>
    </citation>
    <scope>IDENTIFICATION</scope>
</reference>
<organism evidence="3 4">
    <name type="scientific">Lates calcarifer</name>
    <name type="common">Barramundi</name>
    <name type="synonym">Holocentrus calcarifer</name>
    <dbReference type="NCBI Taxonomy" id="8187"/>
    <lineage>
        <taxon>Eukaryota</taxon>
        <taxon>Metazoa</taxon>
        <taxon>Chordata</taxon>
        <taxon>Craniata</taxon>
        <taxon>Vertebrata</taxon>
        <taxon>Euteleostomi</taxon>
        <taxon>Actinopterygii</taxon>
        <taxon>Neopterygii</taxon>
        <taxon>Teleostei</taxon>
        <taxon>Neoteleostei</taxon>
        <taxon>Acanthomorphata</taxon>
        <taxon>Carangaria</taxon>
        <taxon>Carangaria incertae sedis</taxon>
        <taxon>Centropomidae</taxon>
        <taxon>Lates</taxon>
    </lineage>
</organism>
<feature type="domain" description="VWA7 N-terminal" evidence="2">
    <location>
        <begin position="68"/>
        <end position="194"/>
    </location>
</feature>
<dbReference type="PANTHER" id="PTHR14905:SF18">
    <property type="entry name" value="VON WILLEBRAND FACTOR A DOMAIN-CONTAINING 10, TANDEM DUPLICATE 1-RELATED"/>
    <property type="match status" value="1"/>
</dbReference>
<reference evidence="4" key="1">
    <citation type="submission" date="2015-09" db="EMBL/GenBank/DDBJ databases">
        <authorList>
            <person name="Sai Rama Sridatta P."/>
        </authorList>
    </citation>
    <scope>NUCLEOTIDE SEQUENCE [LARGE SCALE GENOMIC DNA]</scope>
</reference>